<dbReference type="GO" id="GO:0016323">
    <property type="term" value="C:basolateral plasma membrane"/>
    <property type="evidence" value="ECO:0007669"/>
    <property type="project" value="TreeGrafter"/>
</dbReference>
<keyword evidence="4" id="KW-1185">Reference proteome</keyword>
<feature type="transmembrane region" description="Helical" evidence="3">
    <location>
        <begin position="325"/>
        <end position="345"/>
    </location>
</feature>
<feature type="transmembrane region" description="Helical" evidence="3">
    <location>
        <begin position="223"/>
        <end position="247"/>
    </location>
</feature>
<dbReference type="KEGG" id="soy:115882350"/>
<organism evidence="4 5">
    <name type="scientific">Sitophilus oryzae</name>
    <name type="common">Rice weevil</name>
    <name type="synonym">Curculio oryzae</name>
    <dbReference type="NCBI Taxonomy" id="7048"/>
    <lineage>
        <taxon>Eukaryota</taxon>
        <taxon>Metazoa</taxon>
        <taxon>Ecdysozoa</taxon>
        <taxon>Arthropoda</taxon>
        <taxon>Hexapoda</taxon>
        <taxon>Insecta</taxon>
        <taxon>Pterygota</taxon>
        <taxon>Neoptera</taxon>
        <taxon>Endopterygota</taxon>
        <taxon>Coleoptera</taxon>
        <taxon>Polyphaga</taxon>
        <taxon>Cucujiformia</taxon>
        <taxon>Curculionidae</taxon>
        <taxon>Dryophthorinae</taxon>
        <taxon>Sitophilus</taxon>
    </lineage>
</organism>
<dbReference type="RefSeq" id="XP_030756234.1">
    <property type="nucleotide sequence ID" value="XM_030900374.1"/>
</dbReference>
<feature type="compositionally biased region" description="Polar residues" evidence="2">
    <location>
        <begin position="673"/>
        <end position="693"/>
    </location>
</feature>
<evidence type="ECO:0000256" key="3">
    <source>
        <dbReference type="SAM" id="Phobius"/>
    </source>
</evidence>
<dbReference type="OrthoDB" id="5062115at2759"/>
<dbReference type="InterPro" id="IPR004156">
    <property type="entry name" value="OATP"/>
</dbReference>
<dbReference type="Proteomes" id="UP000504635">
    <property type="component" value="Unplaced"/>
</dbReference>
<evidence type="ECO:0000313" key="5">
    <source>
        <dbReference type="RefSeq" id="XP_030756234.1"/>
    </source>
</evidence>
<keyword evidence="3" id="KW-0472">Membrane</keyword>
<evidence type="ECO:0000313" key="4">
    <source>
        <dbReference type="Proteomes" id="UP000504635"/>
    </source>
</evidence>
<feature type="transmembrane region" description="Helical" evidence="3">
    <location>
        <begin position="121"/>
        <end position="142"/>
    </location>
</feature>
<dbReference type="InterPro" id="IPR036259">
    <property type="entry name" value="MFS_trans_sf"/>
</dbReference>
<keyword evidence="1" id="KW-1015">Disulfide bond</keyword>
<keyword evidence="3" id="KW-0812">Transmembrane</keyword>
<feature type="transmembrane region" description="Helical" evidence="3">
    <location>
        <begin position="183"/>
        <end position="211"/>
    </location>
</feature>
<dbReference type="AlphaFoldDB" id="A0A6J2XZY4"/>
<feature type="transmembrane region" description="Helical" evidence="3">
    <location>
        <begin position="54"/>
        <end position="73"/>
    </location>
</feature>
<feature type="region of interest" description="Disordered" evidence="2">
    <location>
        <begin position="671"/>
        <end position="693"/>
    </location>
</feature>
<reference evidence="5" key="1">
    <citation type="submission" date="2025-08" db="UniProtKB">
        <authorList>
            <consortium name="RefSeq"/>
        </authorList>
    </citation>
    <scope>IDENTIFICATION</scope>
    <source>
        <tissue evidence="5">Gonads</tissue>
    </source>
</reference>
<feature type="transmembrane region" description="Helical" evidence="3">
    <location>
        <begin position="589"/>
        <end position="615"/>
    </location>
</feature>
<dbReference type="PANTHER" id="PTHR11388:SF158">
    <property type="entry name" value="ORGANIC ANION TRANSPORTING POLYPEPTIDE 33EB"/>
    <property type="match status" value="1"/>
</dbReference>
<feature type="transmembrane region" description="Helical" evidence="3">
    <location>
        <begin position="93"/>
        <end position="109"/>
    </location>
</feature>
<feature type="transmembrane region" description="Helical" evidence="3">
    <location>
        <begin position="377"/>
        <end position="397"/>
    </location>
</feature>
<accession>A0A6J2XZY4</accession>
<feature type="transmembrane region" description="Helical" evidence="3">
    <location>
        <begin position="518"/>
        <end position="536"/>
    </location>
</feature>
<dbReference type="SUPFAM" id="SSF103473">
    <property type="entry name" value="MFS general substrate transporter"/>
    <property type="match status" value="1"/>
</dbReference>
<evidence type="ECO:0000256" key="1">
    <source>
        <dbReference type="ARBA" id="ARBA00023157"/>
    </source>
</evidence>
<dbReference type="GeneID" id="115882350"/>
<proteinExistence type="predicted"/>
<evidence type="ECO:0000256" key="2">
    <source>
        <dbReference type="SAM" id="MobiDB-lite"/>
    </source>
</evidence>
<dbReference type="PANTHER" id="PTHR11388">
    <property type="entry name" value="ORGANIC ANION TRANSPORTER"/>
    <property type="match status" value="1"/>
</dbReference>
<dbReference type="GO" id="GO:0043252">
    <property type="term" value="P:sodium-independent organic anion transport"/>
    <property type="evidence" value="ECO:0007669"/>
    <property type="project" value="TreeGrafter"/>
</dbReference>
<dbReference type="GO" id="GO:0015347">
    <property type="term" value="F:sodium-independent organic anion transmembrane transporter activity"/>
    <property type="evidence" value="ECO:0007669"/>
    <property type="project" value="TreeGrafter"/>
</dbReference>
<feature type="transmembrane region" description="Helical" evidence="3">
    <location>
        <begin position="253"/>
        <end position="275"/>
    </location>
</feature>
<dbReference type="FunCoup" id="A0A6J2XZY4">
    <property type="interactions" value="27"/>
</dbReference>
<sequence>MMVHPSELLRSNSERDPGFTAPLADYGDEIDCGCMILPCLTDRLKLQRYAKPEFFVGVLCFAHFIHGALAQYFNGTLSLWCSHYHISESFIDILSYINDILIGAVALGWSHWGNKNHRPKWLGTLIIYLAVAAFSLIIPEIYQPFKSEETNITSIQDEMLCKQDLNKDSVDNFAVNNNANNEITAYICFIVYQMAYSLCTISLLTHGITYIDDHLFATSAKHIALLLAARSVGNQAGLYASWIPYIFHHQNIFVSPVWLTISALTFVIGILVSLFPRMLPNLLLKKSVMSLLNIAKRNSNVDNDNMQHTDGFFNSIRRLLKNKTLVLNVLIIALMEAALTSFAALEKYFNQTKYHMPKTKDLSGYSDPMLVQLTTNLLKHPMIATCYGITGLVIVYTKPKSTSLVKWNIIVFTVVLLGFASTGFINCSTDIKTHYSDRLGYSHCTLNCLCTLDAYFQPVCLNGETYFSPCLAGCTQFNANLKLYDNCQCGNGNNTALPASCDQEKCNILWVIEQVNSVTSSGLFASTFISTLLITLRCISSRDKALATGFYFAVLGHISLILRTLYSIAANNFCGIRGEKRCLFYSDLFTRFLLSSTLALIGLAIVLSIVLVFFVDGLELYQDSPLESISDMASIFEDNSSINRYGASPGQSLDDLNQTQASVNRGEEERTLLENNVPPSGTNANRNVTETEL</sequence>
<protein>
    <submittedName>
        <fullName evidence="5">Solute carrier organic anion transporter family member 1B7</fullName>
    </submittedName>
</protein>
<keyword evidence="3" id="KW-1133">Transmembrane helix</keyword>
<name>A0A6J2XZY4_SITOR</name>
<feature type="transmembrane region" description="Helical" evidence="3">
    <location>
        <begin position="404"/>
        <end position="425"/>
    </location>
</feature>
<feature type="transmembrane region" description="Helical" evidence="3">
    <location>
        <begin position="548"/>
        <end position="569"/>
    </location>
</feature>
<dbReference type="Pfam" id="PF03137">
    <property type="entry name" value="OATP"/>
    <property type="match status" value="1"/>
</dbReference>
<dbReference type="InParanoid" id="A0A6J2XZY4"/>
<gene>
    <name evidence="5" type="primary">LOC115882350</name>
</gene>